<evidence type="ECO:0000313" key="1">
    <source>
        <dbReference type="EMBL" id="MFC7359114.1"/>
    </source>
</evidence>
<protein>
    <submittedName>
        <fullName evidence="1">Uncharacterized protein</fullName>
    </submittedName>
</protein>
<gene>
    <name evidence="1" type="ORF">ACFQO6_02450</name>
</gene>
<reference evidence="2" key="1">
    <citation type="journal article" date="2019" name="Int. J. Syst. Evol. Microbiol.">
        <title>The Global Catalogue of Microorganisms (GCM) 10K type strain sequencing project: providing services to taxonomists for standard genome sequencing and annotation.</title>
        <authorList>
            <consortium name="The Broad Institute Genomics Platform"/>
            <consortium name="The Broad Institute Genome Sequencing Center for Infectious Disease"/>
            <person name="Wu L."/>
            <person name="Ma J."/>
        </authorList>
    </citation>
    <scope>NUCLEOTIDE SEQUENCE [LARGE SCALE GENOMIC DNA]</scope>
    <source>
        <strain evidence="2">FCH27</strain>
    </source>
</reference>
<keyword evidence="2" id="KW-1185">Reference proteome</keyword>
<dbReference type="EMBL" id="JBHTCH010000001">
    <property type="protein sequence ID" value="MFC7359114.1"/>
    <property type="molecule type" value="Genomic_DNA"/>
</dbReference>
<sequence length="77" mass="8398">MTHHVTDIRHDLGGNIHNRCGVHIGISSTHGVCPVHGLPVYREARGIDWFTDEAGVRELRNGSSSERASLLESAVGR</sequence>
<name>A0ABW2MVW7_9ACTN</name>
<dbReference type="Proteomes" id="UP001596524">
    <property type="component" value="Unassembled WGS sequence"/>
</dbReference>
<comment type="caution">
    <text evidence="1">The sequence shown here is derived from an EMBL/GenBank/DDBJ whole genome shotgun (WGS) entry which is preliminary data.</text>
</comment>
<proteinExistence type="predicted"/>
<dbReference type="RefSeq" id="WP_255890105.1">
    <property type="nucleotide sequence ID" value="NZ_JAFMZM010000003.1"/>
</dbReference>
<evidence type="ECO:0000313" key="2">
    <source>
        <dbReference type="Proteomes" id="UP001596524"/>
    </source>
</evidence>
<organism evidence="1 2">
    <name type="scientific">Nocardioides astragali</name>
    <dbReference type="NCBI Taxonomy" id="1776736"/>
    <lineage>
        <taxon>Bacteria</taxon>
        <taxon>Bacillati</taxon>
        <taxon>Actinomycetota</taxon>
        <taxon>Actinomycetes</taxon>
        <taxon>Propionibacteriales</taxon>
        <taxon>Nocardioidaceae</taxon>
        <taxon>Nocardioides</taxon>
    </lineage>
</organism>
<accession>A0ABW2MVW7</accession>